<evidence type="ECO:0000256" key="6">
    <source>
        <dbReference type="SAM" id="MobiDB-lite"/>
    </source>
</evidence>
<evidence type="ECO:0000256" key="5">
    <source>
        <dbReference type="ARBA" id="ARBA00038359"/>
    </source>
</evidence>
<feature type="transmembrane region" description="Helical" evidence="7">
    <location>
        <begin position="137"/>
        <end position="162"/>
    </location>
</feature>
<evidence type="ECO:0000256" key="7">
    <source>
        <dbReference type="SAM" id="Phobius"/>
    </source>
</evidence>
<comment type="caution">
    <text evidence="9">The sequence shown here is derived from an EMBL/GenBank/DDBJ whole genome shotgun (WGS) entry which is preliminary data.</text>
</comment>
<dbReference type="InterPro" id="IPR052337">
    <property type="entry name" value="SAT4-like"/>
</dbReference>
<feature type="transmembrane region" description="Helical" evidence="7">
    <location>
        <begin position="25"/>
        <end position="46"/>
    </location>
</feature>
<keyword evidence="2 7" id="KW-0812">Transmembrane</keyword>
<dbReference type="InterPro" id="IPR049326">
    <property type="entry name" value="Rhodopsin_dom_fungi"/>
</dbReference>
<feature type="region of interest" description="Disordered" evidence="6">
    <location>
        <begin position="419"/>
        <end position="455"/>
    </location>
</feature>
<evidence type="ECO:0000259" key="8">
    <source>
        <dbReference type="Pfam" id="PF20684"/>
    </source>
</evidence>
<feature type="compositionally biased region" description="Polar residues" evidence="6">
    <location>
        <begin position="430"/>
        <end position="455"/>
    </location>
</feature>
<proteinExistence type="inferred from homology"/>
<evidence type="ECO:0000256" key="4">
    <source>
        <dbReference type="ARBA" id="ARBA00023136"/>
    </source>
</evidence>
<reference evidence="9 10" key="1">
    <citation type="submission" date="2019-07" db="EMBL/GenBank/DDBJ databases">
        <title>Venturia inaequalis Genome Resource.</title>
        <authorList>
            <person name="Lichtner F.J."/>
        </authorList>
    </citation>
    <scope>NUCLEOTIDE SEQUENCE [LARGE SCALE GENOMIC DNA]</scope>
    <source>
        <strain evidence="9 10">DMI_063113</strain>
    </source>
</reference>
<keyword evidence="10" id="KW-1185">Reference proteome</keyword>
<organism evidence="9 10">
    <name type="scientific">Venturia inaequalis</name>
    <name type="common">Apple scab fungus</name>
    <dbReference type="NCBI Taxonomy" id="5025"/>
    <lineage>
        <taxon>Eukaryota</taxon>
        <taxon>Fungi</taxon>
        <taxon>Dikarya</taxon>
        <taxon>Ascomycota</taxon>
        <taxon>Pezizomycotina</taxon>
        <taxon>Dothideomycetes</taxon>
        <taxon>Pleosporomycetidae</taxon>
        <taxon>Venturiales</taxon>
        <taxon>Venturiaceae</taxon>
        <taxon>Venturia</taxon>
    </lineage>
</organism>
<dbReference type="PANTHER" id="PTHR33048:SF129">
    <property type="entry name" value="INTEGRAL MEMBRANE PROTEIN-RELATED"/>
    <property type="match status" value="1"/>
</dbReference>
<protein>
    <recommendedName>
        <fullName evidence="8">Rhodopsin domain-containing protein</fullName>
    </recommendedName>
</protein>
<feature type="transmembrane region" description="Helical" evidence="7">
    <location>
        <begin position="264"/>
        <end position="286"/>
    </location>
</feature>
<feature type="domain" description="Rhodopsin" evidence="8">
    <location>
        <begin position="42"/>
        <end position="294"/>
    </location>
</feature>
<feature type="transmembrane region" description="Helical" evidence="7">
    <location>
        <begin position="101"/>
        <end position="125"/>
    </location>
</feature>
<accession>A0A8H3Z3H9</accession>
<evidence type="ECO:0000256" key="2">
    <source>
        <dbReference type="ARBA" id="ARBA00022692"/>
    </source>
</evidence>
<feature type="transmembrane region" description="Helical" evidence="7">
    <location>
        <begin position="231"/>
        <end position="252"/>
    </location>
</feature>
<keyword evidence="3 7" id="KW-1133">Transmembrane helix</keyword>
<dbReference type="AlphaFoldDB" id="A0A8H3Z3H9"/>
<name>A0A8H3Z3H9_VENIN</name>
<keyword evidence="4 7" id="KW-0472">Membrane</keyword>
<feature type="transmembrane region" description="Helical" evidence="7">
    <location>
        <begin position="198"/>
        <end position="219"/>
    </location>
</feature>
<evidence type="ECO:0000313" key="10">
    <source>
        <dbReference type="Proteomes" id="UP000490939"/>
    </source>
</evidence>
<comment type="similarity">
    <text evidence="5">Belongs to the SAT4 family.</text>
</comment>
<sequence>MVSTSLEPQPATFYNLEDHSERNWLPAYALTIQIVVTFLVWARLFVRFTTNGRPGFDDVLIFLAWILGTLMTAVCILSVYRYGFNKHIWGVPMEEWWKGGLIAYIIESLFLWSTCLTKVSVLMFARRLVRGTCSRNFKWAIWAAIAFVLAHTIAFYVLTFVACRPFVALWQQYNPDWLAKNPVFFCTDAVLITQLSKLAGALSVVTDFYSVMLPAVLIFKIRITKRQKYGLLFIFGLGYLVVAAGIARTIYLDRAQAEVYDKSWLTFNIFVASIAECNVGIACACAPSMKTLFGRFFRDVSVKYGSGGNSQIRSKADSIKNNNGQGGIHIHFSVDFSESSDVVDGIQAPMETVTAKTDRLKAVIGANEKGTLEAYTKEDADCFAETHEHRNASHECSRIIHQRNSPVADAKETLQQTSFTAQNMRHVPVSGSSTDSNFISPPPSLSSADETSLAD</sequence>
<evidence type="ECO:0000256" key="1">
    <source>
        <dbReference type="ARBA" id="ARBA00004141"/>
    </source>
</evidence>
<dbReference type="Proteomes" id="UP000490939">
    <property type="component" value="Unassembled WGS sequence"/>
</dbReference>
<dbReference type="EMBL" id="WNWR01000353">
    <property type="protein sequence ID" value="KAE9981863.1"/>
    <property type="molecule type" value="Genomic_DNA"/>
</dbReference>
<dbReference type="Pfam" id="PF20684">
    <property type="entry name" value="Fung_rhodopsin"/>
    <property type="match status" value="1"/>
</dbReference>
<feature type="transmembrane region" description="Helical" evidence="7">
    <location>
        <begin position="58"/>
        <end position="81"/>
    </location>
</feature>
<dbReference type="GO" id="GO:0016020">
    <property type="term" value="C:membrane"/>
    <property type="evidence" value="ECO:0007669"/>
    <property type="project" value="UniProtKB-SubCell"/>
</dbReference>
<dbReference type="PANTHER" id="PTHR33048">
    <property type="entry name" value="PTH11-LIKE INTEGRAL MEMBRANE PROTEIN (AFU_ORTHOLOGUE AFUA_5G11245)"/>
    <property type="match status" value="1"/>
</dbReference>
<comment type="subcellular location">
    <subcellularLocation>
        <location evidence="1">Membrane</location>
        <topology evidence="1">Multi-pass membrane protein</topology>
    </subcellularLocation>
</comment>
<evidence type="ECO:0000313" key="9">
    <source>
        <dbReference type="EMBL" id="KAE9981863.1"/>
    </source>
</evidence>
<gene>
    <name evidence="9" type="ORF">EG327_006073</name>
</gene>
<evidence type="ECO:0000256" key="3">
    <source>
        <dbReference type="ARBA" id="ARBA00022989"/>
    </source>
</evidence>